<evidence type="ECO:0000256" key="2">
    <source>
        <dbReference type="SAM" id="SignalP"/>
    </source>
</evidence>
<feature type="compositionally biased region" description="Basic and acidic residues" evidence="1">
    <location>
        <begin position="85"/>
        <end position="101"/>
    </location>
</feature>
<reference evidence="5 6" key="1">
    <citation type="submission" date="2019-05" db="EMBL/GenBank/DDBJ databases">
        <title>Emergence of the Ug99 lineage of the wheat stem rust pathogen through somatic hybridization.</title>
        <authorList>
            <person name="Li F."/>
            <person name="Upadhyaya N.M."/>
            <person name="Sperschneider J."/>
            <person name="Matny O."/>
            <person name="Nguyen-Phuc H."/>
            <person name="Mago R."/>
            <person name="Raley C."/>
            <person name="Miller M.E."/>
            <person name="Silverstein K.A.T."/>
            <person name="Henningsen E."/>
            <person name="Hirsch C.D."/>
            <person name="Visser B."/>
            <person name="Pretorius Z.A."/>
            <person name="Steffenson B.J."/>
            <person name="Schwessinger B."/>
            <person name="Dodds P.N."/>
            <person name="Figueroa M."/>
        </authorList>
    </citation>
    <scope>NUCLEOTIDE SEQUENCE [LARGE SCALE GENOMIC DNA]</scope>
    <source>
        <strain evidence="4">21-0</strain>
        <strain evidence="3 6">Ug99</strain>
    </source>
</reference>
<feature type="region of interest" description="Disordered" evidence="1">
    <location>
        <begin position="62"/>
        <end position="115"/>
    </location>
</feature>
<evidence type="ECO:0000313" key="6">
    <source>
        <dbReference type="Proteomes" id="UP000325313"/>
    </source>
</evidence>
<feature type="compositionally biased region" description="Polar residues" evidence="1">
    <location>
        <begin position="63"/>
        <end position="77"/>
    </location>
</feature>
<keyword evidence="2" id="KW-0732">Signal</keyword>
<protein>
    <submittedName>
        <fullName evidence="3">Uncharacterized protein</fullName>
    </submittedName>
</protein>
<dbReference type="EMBL" id="VSWC01000092">
    <property type="protein sequence ID" value="KAA1091341.1"/>
    <property type="molecule type" value="Genomic_DNA"/>
</dbReference>
<keyword evidence="5" id="KW-1185">Reference proteome</keyword>
<evidence type="ECO:0000313" key="3">
    <source>
        <dbReference type="EMBL" id="KAA1075990.1"/>
    </source>
</evidence>
<evidence type="ECO:0000313" key="5">
    <source>
        <dbReference type="Proteomes" id="UP000324748"/>
    </source>
</evidence>
<organism evidence="3 6">
    <name type="scientific">Puccinia graminis f. sp. tritici</name>
    <dbReference type="NCBI Taxonomy" id="56615"/>
    <lineage>
        <taxon>Eukaryota</taxon>
        <taxon>Fungi</taxon>
        <taxon>Dikarya</taxon>
        <taxon>Basidiomycota</taxon>
        <taxon>Pucciniomycotina</taxon>
        <taxon>Pucciniomycetes</taxon>
        <taxon>Pucciniales</taxon>
        <taxon>Pucciniaceae</taxon>
        <taxon>Puccinia</taxon>
    </lineage>
</organism>
<proteinExistence type="predicted"/>
<evidence type="ECO:0000313" key="4">
    <source>
        <dbReference type="EMBL" id="KAA1091341.1"/>
    </source>
</evidence>
<feature type="signal peptide" evidence="2">
    <location>
        <begin position="1"/>
        <end position="20"/>
    </location>
</feature>
<comment type="caution">
    <text evidence="3">The sequence shown here is derived from an EMBL/GenBank/DDBJ whole genome shotgun (WGS) entry which is preliminary data.</text>
</comment>
<name>A0A5B0MJK9_PUCGR</name>
<gene>
    <name evidence="4" type="ORF">PGT21_031657</name>
    <name evidence="3" type="ORF">PGTUg99_032496</name>
</gene>
<feature type="chain" id="PRO_5036366158" evidence="2">
    <location>
        <begin position="21"/>
        <end position="827"/>
    </location>
</feature>
<dbReference type="AlphaFoldDB" id="A0A5B0MJK9"/>
<evidence type="ECO:0000256" key="1">
    <source>
        <dbReference type="SAM" id="MobiDB-lite"/>
    </source>
</evidence>
<accession>A0A5B0MJK9</accession>
<dbReference type="Proteomes" id="UP000325313">
    <property type="component" value="Unassembled WGS sequence"/>
</dbReference>
<dbReference type="OrthoDB" id="10532615at2759"/>
<sequence length="827" mass="94596">MEIFPLIVPLLLIRAHLLLSTSTLSIPSVSDASSQAASQSLFGNDIQITRDIPFFQFFPSATPPSEGQSLSNSTPSPRSGPKTLDLFRDVAPGERTEDLKRKSPSSLGNTAEENELAFKRQKIDLNLYPGPAESLEEESPRLSISSRPQLLTLIPTENHPGYAISSDLDQVSDPGMQRQSQNRLDHATDTIPEAPQMVASLETNRHMFNVPTTAPLGSESFLVNINRPAMAPIGTREAAWAAPLQNRLTVGKNGLVVKSASSKEKDMFERFDTENIDPAIWAWIAIIWRRFEGSLVSELAEHVEPLIKELTSSCIPETHDASRAYHLNEPSGEVIQFQEQVKDFASLLWAMNLRVLEVLMSGQKTETYLEGQKNVISGFLEFMTRCKEHQDQLERDALLLYQNILKAIHCNAEQYVYKVYRQRLVGTTIFVSQKQLLRNKWAVHFLSFYYRRNNPAKWEYIFHDETIFLLSIASFGQSWGNRLQGNLSIFRHSERLGNPIPWKTSGSMPFLPNSGILQHQGLSFQFGKFVSRYDPKEAEQFSWEPHTDQNKWAWIATMRTHQKDSKLVVPKPKFQETETLQRLVEDALEKKLGQQAKSVFLSANQDEITDRLGRLLFRLWTLNTQFLLALGCDNSPGMDFLEEQELVKSFFEVQYSQNKKSKSTVDGLLKNDPIFHKNYRIQELDDLMIQLILLEEDKYLYQVQHSSDAYSSSSLVMESSLIIAKIVVKIIGNYYKTQNFPKWSVLFETDPNFFQFLIRLGSKEFFRGREILRKTKLVLDDNFVGLIPWRSKLKDAVGTETAIIQKAIQYKSKARIEKWVKNYQSDT</sequence>
<dbReference type="Proteomes" id="UP000324748">
    <property type="component" value="Unassembled WGS sequence"/>
</dbReference>
<dbReference type="EMBL" id="VDEP01000471">
    <property type="protein sequence ID" value="KAA1075990.1"/>
    <property type="molecule type" value="Genomic_DNA"/>
</dbReference>